<evidence type="ECO:0000313" key="1">
    <source>
        <dbReference type="EMBL" id="TVM33631.1"/>
    </source>
</evidence>
<organism evidence="1 2">
    <name type="scientific">Oceanidesulfovibrio marinus</name>
    <dbReference type="NCBI Taxonomy" id="370038"/>
    <lineage>
        <taxon>Bacteria</taxon>
        <taxon>Pseudomonadati</taxon>
        <taxon>Thermodesulfobacteriota</taxon>
        <taxon>Desulfovibrionia</taxon>
        <taxon>Desulfovibrionales</taxon>
        <taxon>Desulfovibrionaceae</taxon>
        <taxon>Oceanidesulfovibrio</taxon>
    </lineage>
</organism>
<proteinExistence type="predicted"/>
<dbReference type="EMBL" id="QMIF01000006">
    <property type="protein sequence ID" value="TVM33631.1"/>
    <property type="molecule type" value="Genomic_DNA"/>
</dbReference>
<dbReference type="Proteomes" id="UP000434052">
    <property type="component" value="Unassembled WGS sequence"/>
</dbReference>
<evidence type="ECO:0000313" key="2">
    <source>
        <dbReference type="Proteomes" id="UP000434052"/>
    </source>
</evidence>
<name>A0A6P1ZFP4_9BACT</name>
<dbReference type="AlphaFoldDB" id="A0A6P1ZFP4"/>
<sequence>MKAARTMKLRFSIPVLLIVAVAIAIGFKYAHAQAQFDVSCSHLKKMYVYELRGQTKLNFVETSKGKEDFWRFTSAHTHQNVAITFDNNVLLEDRVYSPTESIPSIHFPSRDAAEQAARSMCPELLAESPLPSAKPPLPVTPPESINGPAFPLSCDDIASIEVFKQKDRIWRDDSGDGYYYLVIITFAPNVGKRFMRFVESSPEQWLGEHADISRKYVQIRANGTRLTSDAPLYDGFSEESVILIKRTRTGAFEIIRALCHDKAPTVMHVEHAIGVETVPISVQ</sequence>
<gene>
    <name evidence="1" type="ORF">DQK91_10380</name>
</gene>
<protein>
    <submittedName>
        <fullName evidence="1">Uncharacterized protein</fullName>
    </submittedName>
</protein>
<comment type="caution">
    <text evidence="1">The sequence shown here is derived from an EMBL/GenBank/DDBJ whole genome shotgun (WGS) entry which is preliminary data.</text>
</comment>
<accession>A0A6P1ZFP4</accession>
<reference evidence="1 2" key="1">
    <citation type="submission" date="2018-06" db="EMBL/GenBank/DDBJ databases">
        <title>Complete genome of Desulfovibrio marinus P48SEP.</title>
        <authorList>
            <person name="Crispim J.S."/>
            <person name="Vidigal P.M.P."/>
            <person name="Silva L.C.F."/>
            <person name="Araujo L.C."/>
            <person name="Laguardia C.N."/>
            <person name="Dias R.S."/>
            <person name="Sousa M.P."/>
            <person name="Paula S.O."/>
            <person name="Silva C."/>
        </authorList>
    </citation>
    <scope>NUCLEOTIDE SEQUENCE [LARGE SCALE GENOMIC DNA]</scope>
    <source>
        <strain evidence="1 2">P48SEP</strain>
    </source>
</reference>